<dbReference type="InterPro" id="IPR007867">
    <property type="entry name" value="GMC_OxRtase_C"/>
</dbReference>
<dbReference type="PANTHER" id="PTHR11552:SF147">
    <property type="entry name" value="CHOLINE DEHYDROGENASE, MITOCHONDRIAL"/>
    <property type="match status" value="1"/>
</dbReference>
<dbReference type="SUPFAM" id="SSF54373">
    <property type="entry name" value="FAD-linked reductases, C-terminal domain"/>
    <property type="match status" value="1"/>
</dbReference>
<feature type="domain" description="Glucose-methanol-choline oxidoreductase C-terminal" evidence="3">
    <location>
        <begin position="208"/>
        <end position="324"/>
    </location>
</feature>
<sequence length="338" mass="36208">MEASDAGGGSSSLRMVSTKNQLVEVHVSLPLPSRLSPPRLEQPVQLECPYSRLSYGAEETSPLTSTAVLAAQSADGLFDTPRNILLSGSGPKDELAQVGVESTFDLGHIGKHLTDHSLVLMYYNVNSNTTFDDTEDKRMGLFSTMSTNVVGFMRIPQGEGANDSSYGPRSAYSAHIDLLFANGFAALGNTKQPDEGHFLTVIAAVVSPKSEGSLTLASAEGGTFTYPNIDYGLLTNEFDLVAIQQALRDADTFLNATPWTSPSPYIIAPFTRDGTAKMSYESDLTGVTDSRLRVKGIEGVKVVDASIFPSTTECHPQGQVYTVGEKGAQLIKEDNRLA</sequence>
<evidence type="ECO:0000313" key="5">
    <source>
        <dbReference type="Proteomes" id="UP000297245"/>
    </source>
</evidence>
<dbReference type="OrthoDB" id="269227at2759"/>
<dbReference type="SUPFAM" id="SSF51905">
    <property type="entry name" value="FAD/NAD(P)-binding domain"/>
    <property type="match status" value="1"/>
</dbReference>
<dbReference type="PANTHER" id="PTHR11552">
    <property type="entry name" value="GLUCOSE-METHANOL-CHOLINE GMC OXIDOREDUCTASE"/>
    <property type="match status" value="1"/>
</dbReference>
<evidence type="ECO:0000256" key="2">
    <source>
        <dbReference type="ARBA" id="ARBA00010790"/>
    </source>
</evidence>
<dbReference type="Gene3D" id="3.30.560.10">
    <property type="entry name" value="Glucose Oxidase, domain 3"/>
    <property type="match status" value="1"/>
</dbReference>
<protein>
    <recommendedName>
        <fullName evidence="3">Glucose-methanol-choline oxidoreductase C-terminal domain-containing protein</fullName>
    </recommendedName>
</protein>
<dbReference type="EMBL" id="ML179992">
    <property type="protein sequence ID" value="THU79680.1"/>
    <property type="molecule type" value="Genomic_DNA"/>
</dbReference>
<dbReference type="GO" id="GO:0016614">
    <property type="term" value="F:oxidoreductase activity, acting on CH-OH group of donors"/>
    <property type="evidence" value="ECO:0007669"/>
    <property type="project" value="InterPro"/>
</dbReference>
<gene>
    <name evidence="4" type="ORF">K435DRAFT_942407</name>
</gene>
<comment type="similarity">
    <text evidence="2">Belongs to the GMC oxidoreductase family.</text>
</comment>
<dbReference type="InterPro" id="IPR012132">
    <property type="entry name" value="GMC_OxRdtase"/>
</dbReference>
<dbReference type="Pfam" id="PF05199">
    <property type="entry name" value="GMC_oxred_C"/>
    <property type="match status" value="1"/>
</dbReference>
<accession>A0A4S8KV42</accession>
<evidence type="ECO:0000259" key="3">
    <source>
        <dbReference type="Pfam" id="PF05199"/>
    </source>
</evidence>
<dbReference type="AlphaFoldDB" id="A0A4S8KV42"/>
<dbReference type="GO" id="GO:0050660">
    <property type="term" value="F:flavin adenine dinucleotide binding"/>
    <property type="evidence" value="ECO:0007669"/>
    <property type="project" value="InterPro"/>
</dbReference>
<evidence type="ECO:0000313" key="4">
    <source>
        <dbReference type="EMBL" id="THU79680.1"/>
    </source>
</evidence>
<reference evidence="4 5" key="1">
    <citation type="journal article" date="2019" name="Nat. Ecol. Evol.">
        <title>Megaphylogeny resolves global patterns of mushroom evolution.</title>
        <authorList>
            <person name="Varga T."/>
            <person name="Krizsan K."/>
            <person name="Foldi C."/>
            <person name="Dima B."/>
            <person name="Sanchez-Garcia M."/>
            <person name="Sanchez-Ramirez S."/>
            <person name="Szollosi G.J."/>
            <person name="Szarkandi J.G."/>
            <person name="Papp V."/>
            <person name="Albert L."/>
            <person name="Andreopoulos W."/>
            <person name="Angelini C."/>
            <person name="Antonin V."/>
            <person name="Barry K.W."/>
            <person name="Bougher N.L."/>
            <person name="Buchanan P."/>
            <person name="Buyck B."/>
            <person name="Bense V."/>
            <person name="Catcheside P."/>
            <person name="Chovatia M."/>
            <person name="Cooper J."/>
            <person name="Damon W."/>
            <person name="Desjardin D."/>
            <person name="Finy P."/>
            <person name="Geml J."/>
            <person name="Haridas S."/>
            <person name="Hughes K."/>
            <person name="Justo A."/>
            <person name="Karasinski D."/>
            <person name="Kautmanova I."/>
            <person name="Kiss B."/>
            <person name="Kocsube S."/>
            <person name="Kotiranta H."/>
            <person name="LaButti K.M."/>
            <person name="Lechner B.E."/>
            <person name="Liimatainen K."/>
            <person name="Lipzen A."/>
            <person name="Lukacs Z."/>
            <person name="Mihaltcheva S."/>
            <person name="Morgado L.N."/>
            <person name="Niskanen T."/>
            <person name="Noordeloos M.E."/>
            <person name="Ohm R.A."/>
            <person name="Ortiz-Santana B."/>
            <person name="Ovrebo C."/>
            <person name="Racz N."/>
            <person name="Riley R."/>
            <person name="Savchenko A."/>
            <person name="Shiryaev A."/>
            <person name="Soop K."/>
            <person name="Spirin V."/>
            <person name="Szebenyi C."/>
            <person name="Tomsovsky M."/>
            <person name="Tulloss R.E."/>
            <person name="Uehling J."/>
            <person name="Grigoriev I.V."/>
            <person name="Vagvolgyi C."/>
            <person name="Papp T."/>
            <person name="Martin F.M."/>
            <person name="Miettinen O."/>
            <person name="Hibbett D.S."/>
            <person name="Nagy L.G."/>
        </authorList>
    </citation>
    <scope>NUCLEOTIDE SEQUENCE [LARGE SCALE GENOMIC DNA]</scope>
    <source>
        <strain evidence="4 5">CBS 962.96</strain>
    </source>
</reference>
<evidence type="ECO:0000256" key="1">
    <source>
        <dbReference type="ARBA" id="ARBA00001974"/>
    </source>
</evidence>
<comment type="cofactor">
    <cofactor evidence="1">
        <name>FAD</name>
        <dbReference type="ChEBI" id="CHEBI:57692"/>
    </cofactor>
</comment>
<dbReference type="InterPro" id="IPR036188">
    <property type="entry name" value="FAD/NAD-bd_sf"/>
</dbReference>
<keyword evidence="5" id="KW-1185">Reference proteome</keyword>
<name>A0A4S8KV42_DENBC</name>
<dbReference type="Gene3D" id="3.50.50.60">
    <property type="entry name" value="FAD/NAD(P)-binding domain"/>
    <property type="match status" value="2"/>
</dbReference>
<proteinExistence type="inferred from homology"/>
<dbReference type="Proteomes" id="UP000297245">
    <property type="component" value="Unassembled WGS sequence"/>
</dbReference>
<organism evidence="4 5">
    <name type="scientific">Dendrothele bispora (strain CBS 962.96)</name>
    <dbReference type="NCBI Taxonomy" id="1314807"/>
    <lineage>
        <taxon>Eukaryota</taxon>
        <taxon>Fungi</taxon>
        <taxon>Dikarya</taxon>
        <taxon>Basidiomycota</taxon>
        <taxon>Agaricomycotina</taxon>
        <taxon>Agaricomycetes</taxon>
        <taxon>Agaricomycetidae</taxon>
        <taxon>Agaricales</taxon>
        <taxon>Agaricales incertae sedis</taxon>
        <taxon>Dendrothele</taxon>
    </lineage>
</organism>